<comment type="caution">
    <text evidence="1">The sequence shown here is derived from an EMBL/GenBank/DDBJ whole genome shotgun (WGS) entry which is preliminary data.</text>
</comment>
<proteinExistence type="predicted"/>
<protein>
    <submittedName>
        <fullName evidence="1">Uncharacterized protein</fullName>
    </submittedName>
</protein>
<reference evidence="1" key="1">
    <citation type="journal article" date="2015" name="Nature">
        <title>Complex archaea that bridge the gap between prokaryotes and eukaryotes.</title>
        <authorList>
            <person name="Spang A."/>
            <person name="Saw J.H."/>
            <person name="Jorgensen S.L."/>
            <person name="Zaremba-Niedzwiedzka K."/>
            <person name="Martijn J."/>
            <person name="Lind A.E."/>
            <person name="van Eijk R."/>
            <person name="Schleper C."/>
            <person name="Guy L."/>
            <person name="Ettema T.J."/>
        </authorList>
    </citation>
    <scope>NUCLEOTIDE SEQUENCE</scope>
</reference>
<name>A0A0F9JZK5_9ZZZZ</name>
<accession>A0A0F9JZK5</accession>
<dbReference type="EMBL" id="LAZR01009020">
    <property type="protein sequence ID" value="KKM75178.1"/>
    <property type="molecule type" value="Genomic_DNA"/>
</dbReference>
<sequence>MDKHNSGQWTKARFISFIRGGLRSISMRWPPKYEVKKAARISRGIYMCAGYNRGEHEVVASLPPKPGNKRRINNAVVDHINPVIDPVLGFRSWDSFIERLFCEVDGFQVLCDDCHKNKTADERKKR</sequence>
<evidence type="ECO:0000313" key="1">
    <source>
        <dbReference type="EMBL" id="KKM75178.1"/>
    </source>
</evidence>
<organism evidence="1">
    <name type="scientific">marine sediment metagenome</name>
    <dbReference type="NCBI Taxonomy" id="412755"/>
    <lineage>
        <taxon>unclassified sequences</taxon>
        <taxon>metagenomes</taxon>
        <taxon>ecological metagenomes</taxon>
    </lineage>
</organism>
<gene>
    <name evidence="1" type="ORF">LCGC14_1392830</name>
</gene>
<dbReference type="AlphaFoldDB" id="A0A0F9JZK5"/>